<proteinExistence type="predicted"/>
<accession>A0A7X4H1R6</accession>
<comment type="caution">
    <text evidence="1">The sequence shown here is derived from an EMBL/GenBank/DDBJ whole genome shotgun (WGS) entry which is preliminary data.</text>
</comment>
<dbReference type="Proteomes" id="UP000469734">
    <property type="component" value="Unassembled WGS sequence"/>
</dbReference>
<dbReference type="AlphaFoldDB" id="A0A7X4H1R6"/>
<sequence length="71" mass="8019">MNKRLLTAKNPCNGGLYNKMPNPQADFFPNEINNLQNVKSGQPAYYSGLENKFSVHKWEARHRCDAAPGIL</sequence>
<dbReference type="EMBL" id="WWCR01000016">
    <property type="protein sequence ID" value="MYM73725.1"/>
    <property type="molecule type" value="Genomic_DNA"/>
</dbReference>
<reference evidence="1 2" key="1">
    <citation type="submission" date="2019-12" db="EMBL/GenBank/DDBJ databases">
        <title>Novel species isolated from a subtropical stream in China.</title>
        <authorList>
            <person name="Lu H."/>
        </authorList>
    </citation>
    <scope>NUCLEOTIDE SEQUENCE [LARGE SCALE GENOMIC DNA]</scope>
    <source>
        <strain evidence="1 2">FT134W</strain>
    </source>
</reference>
<organism evidence="1 2">
    <name type="scientific">Duganella margarita</name>
    <dbReference type="NCBI Taxonomy" id="2692170"/>
    <lineage>
        <taxon>Bacteria</taxon>
        <taxon>Pseudomonadati</taxon>
        <taxon>Pseudomonadota</taxon>
        <taxon>Betaproteobacteria</taxon>
        <taxon>Burkholderiales</taxon>
        <taxon>Oxalobacteraceae</taxon>
        <taxon>Telluria group</taxon>
        <taxon>Duganella</taxon>
    </lineage>
</organism>
<name>A0A7X4H1R6_9BURK</name>
<evidence type="ECO:0000313" key="2">
    <source>
        <dbReference type="Proteomes" id="UP000469734"/>
    </source>
</evidence>
<dbReference type="RefSeq" id="WP_161050814.1">
    <property type="nucleotide sequence ID" value="NZ_WWCR01000016.1"/>
</dbReference>
<gene>
    <name evidence="1" type="ORF">GTP56_16145</name>
</gene>
<evidence type="ECO:0000313" key="1">
    <source>
        <dbReference type="EMBL" id="MYM73725.1"/>
    </source>
</evidence>
<protein>
    <submittedName>
        <fullName evidence="1">Uncharacterized protein</fullName>
    </submittedName>
</protein>